<feature type="region of interest" description="Disordered" evidence="7">
    <location>
        <begin position="647"/>
        <end position="679"/>
    </location>
</feature>
<feature type="compositionally biased region" description="Gly residues" evidence="7">
    <location>
        <begin position="1063"/>
        <end position="1073"/>
    </location>
</feature>
<feature type="compositionally biased region" description="Low complexity" evidence="7">
    <location>
        <begin position="647"/>
        <end position="678"/>
    </location>
</feature>
<evidence type="ECO:0000256" key="3">
    <source>
        <dbReference type="ARBA" id="ARBA00022737"/>
    </source>
</evidence>
<dbReference type="Gene3D" id="3.80.10.10">
    <property type="entry name" value="Ribonuclease Inhibitor"/>
    <property type="match status" value="2"/>
</dbReference>
<dbReference type="CDD" id="cd12276">
    <property type="entry name" value="RRM2_MEI2_EAR1_like"/>
    <property type="match status" value="1"/>
</dbReference>
<feature type="region of interest" description="Disordered" evidence="7">
    <location>
        <begin position="262"/>
        <end position="314"/>
    </location>
</feature>
<feature type="domain" description="RRM" evidence="8">
    <location>
        <begin position="439"/>
        <end position="517"/>
    </location>
</feature>
<dbReference type="InterPro" id="IPR025875">
    <property type="entry name" value="Leu-rich_rpt_4"/>
</dbReference>
<dbReference type="InterPro" id="IPR003591">
    <property type="entry name" value="Leu-rich_rpt_typical-subtyp"/>
</dbReference>
<dbReference type="InterPro" id="IPR000504">
    <property type="entry name" value="RRM_dom"/>
</dbReference>
<keyword evidence="6" id="KW-0175">Coiled coil</keyword>
<dbReference type="GeneID" id="9627144"/>
<keyword evidence="3" id="KW-0677">Repeat</keyword>
<dbReference type="InterPro" id="IPR034454">
    <property type="entry name" value="MEI2-like_RRM3"/>
</dbReference>
<feature type="compositionally biased region" description="Low complexity" evidence="7">
    <location>
        <begin position="264"/>
        <end position="287"/>
    </location>
</feature>
<dbReference type="GO" id="GO:0003723">
    <property type="term" value="F:RNA binding"/>
    <property type="evidence" value="ECO:0007669"/>
    <property type="project" value="UniProtKB-UniRule"/>
</dbReference>
<feature type="compositionally biased region" description="Low complexity" evidence="7">
    <location>
        <begin position="1045"/>
        <end position="1062"/>
    </location>
</feature>
<dbReference type="Proteomes" id="UP000001058">
    <property type="component" value="Unassembled WGS sequence"/>
</dbReference>
<evidence type="ECO:0000313" key="10">
    <source>
        <dbReference type="Proteomes" id="UP000001058"/>
    </source>
</evidence>
<organism evidence="10">
    <name type="scientific">Volvox carteri f. nagariensis</name>
    <dbReference type="NCBI Taxonomy" id="3068"/>
    <lineage>
        <taxon>Eukaryota</taxon>
        <taxon>Viridiplantae</taxon>
        <taxon>Chlorophyta</taxon>
        <taxon>core chlorophytes</taxon>
        <taxon>Chlorophyceae</taxon>
        <taxon>CS clade</taxon>
        <taxon>Chlamydomonadales</taxon>
        <taxon>Volvocaceae</taxon>
        <taxon>Volvox</taxon>
    </lineage>
</organism>
<dbReference type="Pfam" id="PF12799">
    <property type="entry name" value="LRR_4"/>
    <property type="match status" value="1"/>
</dbReference>
<dbReference type="CDD" id="cd21340">
    <property type="entry name" value="PPP1R42"/>
    <property type="match status" value="1"/>
</dbReference>
<dbReference type="RefSeq" id="XP_002957664.1">
    <property type="nucleotide sequence ID" value="XM_002957618.1"/>
</dbReference>
<evidence type="ECO:0000256" key="6">
    <source>
        <dbReference type="SAM" id="Coils"/>
    </source>
</evidence>
<evidence type="ECO:0000256" key="2">
    <source>
        <dbReference type="ARBA" id="ARBA00022614"/>
    </source>
</evidence>
<dbReference type="eggNOG" id="KOG0531">
    <property type="taxonomic scope" value="Eukaryota"/>
</dbReference>
<dbReference type="GO" id="GO:0005930">
    <property type="term" value="C:axoneme"/>
    <property type="evidence" value="ECO:0007669"/>
    <property type="project" value="UniProtKB-SubCell"/>
</dbReference>
<dbReference type="PROSITE" id="PS50102">
    <property type="entry name" value="RRM"/>
    <property type="match status" value="2"/>
</dbReference>
<dbReference type="InterPro" id="IPR032675">
    <property type="entry name" value="LRR_dom_sf"/>
</dbReference>
<dbReference type="SMART" id="SM00365">
    <property type="entry name" value="LRR_SD22"/>
    <property type="match status" value="4"/>
</dbReference>
<dbReference type="SUPFAM" id="SSF54928">
    <property type="entry name" value="RNA-binding domain, RBD"/>
    <property type="match status" value="2"/>
</dbReference>
<evidence type="ECO:0000256" key="5">
    <source>
        <dbReference type="PROSITE-ProRule" id="PRU00176"/>
    </source>
</evidence>
<dbReference type="InterPro" id="IPR035979">
    <property type="entry name" value="RBD_domain_sf"/>
</dbReference>
<sequence length="1631" mass="172931">MIIRALEKQGNRRRPGAGVDDPYAEERFLAAQSHLHLNGRGITRIASLRPMTTLEVLYLYDNQISVIENVSHLRRLTHLYLANNCVREISGLAGLSSLQKLYIEDNCVQVVSGLEACPSLEELHVSSQRLPPGTPLTFDPATVAALAPSLRVLTAAHCGITAASLHQLEGLTRLRRLDLSHNTIDAFEPIDAVIQPCAVLSSLDLRGNPVCKLPKYRDTVILMNDSVSTLDDEAIPAQHREFLLRLHIRRMKAQLAAELKEDATAAAGQPQPQAPGDQYGQGAGAAAKWHESRTQRRAKRRGLTGKLHGFKRTRRLTQSSGSRLIFGSAACLAAIGKMTRQHDNGSAAPCAGVASEAGSLQQQSSMLKNASDPSLRSTGSSFADLESAGYARHGIHRQEDPDIFSAVGGMELGADGDLESLGVDFASTSGHEPLAEPSRTVFVRHTNPAAGDEELLAVFKVFGDVGHMYTISKHRGFVMVTYFDLRNAMRAQATLNGSHINGISLGSTSLEVHFCAPKGDPTINQGTVTVFNLDPDTTNEHLVWLFSKFGDVKDIRESPDRSNQKFITFYDTRHALEALRLMNKAEHLGKLPSNITPQLAASLSQHTMHGASAGFEGVQRSQFLSGQAGSAGMWDSQHSPELLQAQLAAARQSASRASSQPGTSSPSPLPGTSPAGPAFLAPARQDLQVPPSVTLNLQQQQQPGQAVQGIVGSQQQAVEQMAAGVRPGLHVSDSASSMSSVAGQAANQLFAAAAAAGRSPLGGGAIIGTHGHGTHGGHVSKAVPSLATLSEAQALEEQAGLYAAAGSMLAGTGGQSGIEQTGGSNAANVNATANMLMGLQLGQDQQLWALQQQMAGAAQGQAVTAASGQAGLWAAAAAAAAAAGSLYGPSAQQQAAAAAVNLQTLRNLQELQARQQAQQQQVAMATNLALLQGQTLSAADLNAAAAHLLHIAGLGNALGQSPSAAASLLPAAAGLGMGSLGGLAGSASSLSGLSSAAATQQLLQNAMAMSNMGVLGALGTMQAAMGGQPGTSRLSGSFGSLTGALAGSQAGSSGHHNSNGARDGAGGNRGGGRLSRRTTDPAAELERKLQQEKLYALDPVKIRSGEDKRTTLMIKNIPNKYTQKMLLATMDEQFKGSYDFFYLPIDFKNKCNVGYAFINMINPYDIIALVERFNNRRWERFNSEKVCSISYARIQGRAALVAHFQNSSLMHEDKRCRPILFTANGTETTDPEAFQNDPSLQPVPTAASGAAMSQSGNQQTAALGGGGALNVAPSGRCEQRDDKMFFVLTVEQPSAAVVRILGVKCGVFRGQSPIMPGIVSLPRKVIGTALSLTGKAVAGAATSSYVKDLVSSFADKAIVSESLAKVEDVDIPFWAYWLSIGGYSSPAGYKKFADAAKSKVLGMEPQQVTDLVVAFHKVNYYDKDLCTGVAANISANFTKYETEQLLKVLGAFLEFGFYDLAAYDDIADSITYCNHYLAPIKASPVELANAFAAYQKFEHERGDLFLALARGFNEASLTKLDADSRKAVVLKALRAFHAFQFWPEATEALLYAAKNSPASYSADEMKEVEKYQALLEDAQGGELRVFKEGDDVDSVHWYGHHTSAPSSYQLYVFRDSLVPKQYSPAGMRPLK</sequence>
<name>D8UG79_VOLCA</name>
<dbReference type="Pfam" id="PF00076">
    <property type="entry name" value="RRM_1"/>
    <property type="match status" value="2"/>
</dbReference>
<dbReference type="SMART" id="SM00360">
    <property type="entry name" value="RRM"/>
    <property type="match status" value="3"/>
</dbReference>
<feature type="domain" description="RRM" evidence="8">
    <location>
        <begin position="526"/>
        <end position="590"/>
    </location>
</feature>
<dbReference type="CDD" id="cd12531">
    <property type="entry name" value="RRM3_MEI2_like"/>
    <property type="match status" value="1"/>
</dbReference>
<dbReference type="InParanoid" id="D8UG79"/>
<gene>
    <name evidence="9" type="ORF">VOLCADRAFT_98760</name>
</gene>
<keyword evidence="2" id="KW-0433">Leucine-rich repeat</keyword>
<proteinExistence type="predicted"/>
<dbReference type="EMBL" id="GL378398">
    <property type="protein sequence ID" value="EFJ41213.1"/>
    <property type="molecule type" value="Genomic_DNA"/>
</dbReference>
<dbReference type="PROSITE" id="PS51450">
    <property type="entry name" value="LRR"/>
    <property type="match status" value="2"/>
</dbReference>
<feature type="region of interest" description="Disordered" evidence="7">
    <location>
        <begin position="1045"/>
        <end position="1083"/>
    </location>
</feature>
<evidence type="ECO:0000256" key="1">
    <source>
        <dbReference type="ARBA" id="ARBA00004430"/>
    </source>
</evidence>
<evidence type="ECO:0000259" key="8">
    <source>
        <dbReference type="PROSITE" id="PS50102"/>
    </source>
</evidence>
<dbReference type="SUPFAM" id="SSF52058">
    <property type="entry name" value="L domain-like"/>
    <property type="match status" value="1"/>
</dbReference>
<dbReference type="InterPro" id="IPR012677">
    <property type="entry name" value="Nucleotide-bd_a/b_plait_sf"/>
</dbReference>
<dbReference type="Pfam" id="PF04059">
    <property type="entry name" value="RRM_2"/>
    <property type="match status" value="1"/>
</dbReference>
<dbReference type="Gene3D" id="3.30.70.330">
    <property type="match status" value="2"/>
</dbReference>
<evidence type="ECO:0000313" key="9">
    <source>
        <dbReference type="EMBL" id="EFJ41213.1"/>
    </source>
</evidence>
<evidence type="ECO:0000256" key="4">
    <source>
        <dbReference type="ARBA" id="ARBA00022884"/>
    </source>
</evidence>
<comment type="subcellular location">
    <subcellularLocation>
        <location evidence="1">Cytoplasm</location>
        <location evidence="1">Cytoskeleton</location>
        <location evidence="1">Cilium axoneme</location>
    </subcellularLocation>
</comment>
<dbReference type="OrthoDB" id="537889at2759"/>
<dbReference type="SMART" id="SM00369">
    <property type="entry name" value="LRR_TYP"/>
    <property type="match status" value="3"/>
</dbReference>
<keyword evidence="10" id="KW-1185">Reference proteome</keyword>
<accession>D8UG79</accession>
<dbReference type="PANTHER" id="PTHR23189">
    <property type="entry name" value="RNA RECOGNITION MOTIF-CONTAINING"/>
    <property type="match status" value="1"/>
</dbReference>
<feature type="coiled-coil region" evidence="6">
    <location>
        <begin position="901"/>
        <end position="928"/>
    </location>
</feature>
<protein>
    <recommendedName>
        <fullName evidence="8">RRM domain-containing protein</fullName>
    </recommendedName>
</protein>
<keyword evidence="4 5" id="KW-0694">RNA-binding</keyword>
<dbReference type="InterPro" id="IPR007201">
    <property type="entry name" value="Mei2-like_Rrm_C"/>
</dbReference>
<dbReference type="eggNOG" id="KOG4660">
    <property type="taxonomic scope" value="Eukaryota"/>
</dbReference>
<dbReference type="KEGG" id="vcn:VOLCADRAFT_98760"/>
<dbReference type="FunCoup" id="D8UG79">
    <property type="interactions" value="238"/>
</dbReference>
<evidence type="ECO:0000256" key="7">
    <source>
        <dbReference type="SAM" id="MobiDB-lite"/>
    </source>
</evidence>
<reference evidence="9 10" key="1">
    <citation type="journal article" date="2010" name="Science">
        <title>Genomic analysis of organismal complexity in the multicellular green alga Volvox carteri.</title>
        <authorList>
            <person name="Prochnik S.E."/>
            <person name="Umen J."/>
            <person name="Nedelcu A.M."/>
            <person name="Hallmann A."/>
            <person name="Miller S.M."/>
            <person name="Nishii I."/>
            <person name="Ferris P."/>
            <person name="Kuo A."/>
            <person name="Mitros T."/>
            <person name="Fritz-Laylin L.K."/>
            <person name="Hellsten U."/>
            <person name="Chapman J."/>
            <person name="Simakov O."/>
            <person name="Rensing S.A."/>
            <person name="Terry A."/>
            <person name="Pangilinan J."/>
            <person name="Kapitonov V."/>
            <person name="Jurka J."/>
            <person name="Salamov A."/>
            <person name="Shapiro H."/>
            <person name="Schmutz J."/>
            <person name="Grimwood J."/>
            <person name="Lindquist E."/>
            <person name="Lucas S."/>
            <person name="Grigoriev I.V."/>
            <person name="Schmitt R."/>
            <person name="Kirk D."/>
            <person name="Rokhsar D.S."/>
        </authorList>
    </citation>
    <scope>NUCLEOTIDE SEQUENCE [LARGE SCALE GENOMIC DNA]</scope>
    <source>
        <strain evidence="10">f. Nagariensis / Eve</strain>
    </source>
</reference>
<feature type="compositionally biased region" description="Basic residues" evidence="7">
    <location>
        <begin position="295"/>
        <end position="314"/>
    </location>
</feature>
<dbReference type="InterPro" id="IPR001611">
    <property type="entry name" value="Leu-rich_rpt"/>
</dbReference>